<evidence type="ECO:0000313" key="2">
    <source>
        <dbReference type="EMBL" id="KAE9051228.1"/>
    </source>
</evidence>
<protein>
    <recommendedName>
        <fullName evidence="6">Secreted protein</fullName>
    </recommendedName>
</protein>
<dbReference type="AlphaFoldDB" id="A0A6A3NZZ9"/>
<reference evidence="2 4" key="1">
    <citation type="submission" date="2018-09" db="EMBL/GenBank/DDBJ databases">
        <title>Genomic investigation of the strawberry pathogen Phytophthora fragariae indicates pathogenicity is determined by transcriptional variation in three key races.</title>
        <authorList>
            <person name="Adams T.M."/>
            <person name="Armitage A.D."/>
            <person name="Sobczyk M.K."/>
            <person name="Bates H.J."/>
            <person name="Dunwell J.M."/>
            <person name="Nellist C.F."/>
            <person name="Harrison R.J."/>
        </authorList>
    </citation>
    <scope>NUCLEOTIDE SEQUENCE [LARGE SCALE GENOMIC DNA]</scope>
    <source>
        <strain evidence="2 4">SCRP249</strain>
        <strain evidence="3 5">SCRP333</strain>
    </source>
</reference>
<feature type="chain" id="PRO_5036165442" description="Secreted protein" evidence="1">
    <location>
        <begin position="17"/>
        <end position="92"/>
    </location>
</feature>
<evidence type="ECO:0000256" key="1">
    <source>
        <dbReference type="SAM" id="SignalP"/>
    </source>
</evidence>
<name>A0A6A3NZZ9_9STRA</name>
<sequence length="92" mass="9863">MLFIATIACIAHPRLAVVGTFACSDNLAPALTRPRAPTPCAIQASTSRLSENVVRLEQAQLCICFVDMASCQTCRSSTTPSKAYQPLYDSVV</sequence>
<organism evidence="2 4">
    <name type="scientific">Phytophthora rubi</name>
    <dbReference type="NCBI Taxonomy" id="129364"/>
    <lineage>
        <taxon>Eukaryota</taxon>
        <taxon>Sar</taxon>
        <taxon>Stramenopiles</taxon>
        <taxon>Oomycota</taxon>
        <taxon>Peronosporomycetes</taxon>
        <taxon>Peronosporales</taxon>
        <taxon>Peronosporaceae</taxon>
        <taxon>Phytophthora</taxon>
    </lineage>
</organism>
<dbReference type="Proteomes" id="UP000429607">
    <property type="component" value="Unassembled WGS sequence"/>
</dbReference>
<evidence type="ECO:0000313" key="4">
    <source>
        <dbReference type="Proteomes" id="UP000429607"/>
    </source>
</evidence>
<keyword evidence="1" id="KW-0732">Signal</keyword>
<evidence type="ECO:0008006" key="6">
    <source>
        <dbReference type="Google" id="ProtNLM"/>
    </source>
</evidence>
<comment type="caution">
    <text evidence="2">The sequence shown here is derived from an EMBL/GenBank/DDBJ whole genome shotgun (WGS) entry which is preliminary data.</text>
</comment>
<accession>A0A6A3NZZ9</accession>
<gene>
    <name evidence="2" type="ORF">PR001_g1638</name>
    <name evidence="3" type="ORF">PR003_g13579</name>
</gene>
<dbReference type="Proteomes" id="UP000434957">
    <property type="component" value="Unassembled WGS sequence"/>
</dbReference>
<feature type="signal peptide" evidence="1">
    <location>
        <begin position="1"/>
        <end position="16"/>
    </location>
</feature>
<dbReference type="EMBL" id="QXFV01000052">
    <property type="protein sequence ID" value="KAE9051228.1"/>
    <property type="molecule type" value="Genomic_DNA"/>
</dbReference>
<evidence type="ECO:0000313" key="3">
    <source>
        <dbReference type="EMBL" id="KAE9334324.1"/>
    </source>
</evidence>
<keyword evidence="5" id="KW-1185">Reference proteome</keyword>
<proteinExistence type="predicted"/>
<dbReference type="EMBL" id="QXFT01000861">
    <property type="protein sequence ID" value="KAE9334324.1"/>
    <property type="molecule type" value="Genomic_DNA"/>
</dbReference>
<evidence type="ECO:0000313" key="5">
    <source>
        <dbReference type="Proteomes" id="UP000434957"/>
    </source>
</evidence>